<organism evidence="2 3">
    <name type="scientific">Halodesulfovibrio aestuarii</name>
    <dbReference type="NCBI Taxonomy" id="126333"/>
    <lineage>
        <taxon>Bacteria</taxon>
        <taxon>Pseudomonadati</taxon>
        <taxon>Thermodesulfobacteriota</taxon>
        <taxon>Desulfovibrionia</taxon>
        <taxon>Desulfovibrionales</taxon>
        <taxon>Desulfovibrionaceae</taxon>
        <taxon>Halodesulfovibrio</taxon>
    </lineage>
</organism>
<evidence type="ECO:0000313" key="2">
    <source>
        <dbReference type="EMBL" id="SHI76718.1"/>
    </source>
</evidence>
<feature type="domain" description="HD-GYP" evidence="1">
    <location>
        <begin position="206"/>
        <end position="404"/>
    </location>
</feature>
<accession>A0A8G2FAH9</accession>
<dbReference type="AlphaFoldDB" id="A0A8G2FAH9"/>
<sequence length="424" mass="48473">MDRMSLRELAVPIIKAIDSFNYLLKSHHRRTAVAAYHIANKMGLGNEDMFELVVAAGIHDIGALSIQERDMLVQVDVANPAPHCTMGHRMLASFYPFKNIAQIIKHHHISYQDSLHLNAGEVLFQSHIIHLADRVDVLINPDSFILNQKKQVVETINAKTGMTFHPKVVEAFNEVSKADIFWIEINNLDIDQLFRRLDVSVDFELTIDNIIDFALTLSRIIDFRSRFTASHSYTVAHLSSLFGEYFGFSEEKCKKLLVSGYLHDIGKIGIDPGLIEKKEPLSNEEYNLIKLHAYYTGQILKELSLSPWFGEIVEWAEKHHEKIDGMGYPYALKELDIDNGSKIIAFSDVISALLEERPYRKAMPIDVAFNIIREKIAPSISCSMFQVIEQHKKEINNLVKQCHNHTFEEYRLDNELGTNLWAPS</sequence>
<comment type="caution">
    <text evidence="2">The sequence shown here is derived from an EMBL/GenBank/DDBJ whole genome shotgun (WGS) entry which is preliminary data.</text>
</comment>
<evidence type="ECO:0000313" key="3">
    <source>
        <dbReference type="Proteomes" id="UP000184001"/>
    </source>
</evidence>
<name>A0A8G2FAH9_9BACT</name>
<dbReference type="PROSITE" id="PS51832">
    <property type="entry name" value="HD_GYP"/>
    <property type="match status" value="1"/>
</dbReference>
<dbReference type="EMBL" id="FQZR01000002">
    <property type="protein sequence ID" value="SHI76718.1"/>
    <property type="molecule type" value="Genomic_DNA"/>
</dbReference>
<reference evidence="2 3" key="1">
    <citation type="submission" date="2016-11" db="EMBL/GenBank/DDBJ databases">
        <authorList>
            <person name="Varghese N."/>
            <person name="Submissions S."/>
        </authorList>
    </citation>
    <scope>NUCLEOTIDE SEQUENCE [LARGE SCALE GENOMIC DNA]</scope>
    <source>
        <strain evidence="2 3">DSM 17919</strain>
    </source>
</reference>
<dbReference type="Proteomes" id="UP000184001">
    <property type="component" value="Unassembled WGS sequence"/>
</dbReference>
<dbReference type="CDD" id="cd00077">
    <property type="entry name" value="HDc"/>
    <property type="match status" value="2"/>
</dbReference>
<dbReference type="SUPFAM" id="SSF109604">
    <property type="entry name" value="HD-domain/PDEase-like"/>
    <property type="match status" value="2"/>
</dbReference>
<dbReference type="RefSeq" id="WP_020002031.1">
    <property type="nucleotide sequence ID" value="NZ_CP192219.1"/>
</dbReference>
<dbReference type="PANTHER" id="PTHR43155:SF1">
    <property type="entry name" value="3'3'-CGAMP-SPECIFIC PHOSPHODIESTERASE 1"/>
    <property type="match status" value="1"/>
</dbReference>
<proteinExistence type="predicted"/>
<protein>
    <submittedName>
        <fullName evidence="2">HD-GYP domain, c-di-GMP phosphodiesterase class II (Or its inactivated variant)</fullName>
    </submittedName>
</protein>
<dbReference type="InterPro" id="IPR006674">
    <property type="entry name" value="HD_domain"/>
</dbReference>
<dbReference type="InterPro" id="IPR003607">
    <property type="entry name" value="HD/PDEase_dom"/>
</dbReference>
<evidence type="ECO:0000259" key="1">
    <source>
        <dbReference type="PROSITE" id="PS51832"/>
    </source>
</evidence>
<dbReference type="Pfam" id="PF01966">
    <property type="entry name" value="HD"/>
    <property type="match status" value="1"/>
</dbReference>
<dbReference type="InterPro" id="IPR037522">
    <property type="entry name" value="HD_GYP_dom"/>
</dbReference>
<gene>
    <name evidence="2" type="ORF">SAMN05660830_00920</name>
</gene>
<dbReference type="PANTHER" id="PTHR43155">
    <property type="entry name" value="CYCLIC DI-GMP PHOSPHODIESTERASE PA4108-RELATED"/>
    <property type="match status" value="1"/>
</dbReference>
<dbReference type="SMART" id="SM00471">
    <property type="entry name" value="HDc"/>
    <property type="match status" value="2"/>
</dbReference>
<dbReference type="Gene3D" id="1.10.3210.10">
    <property type="entry name" value="Hypothetical protein af1432"/>
    <property type="match status" value="2"/>
</dbReference>
<dbReference type="Pfam" id="PF13487">
    <property type="entry name" value="HD_5"/>
    <property type="match status" value="1"/>
</dbReference>